<evidence type="ECO:0000256" key="1">
    <source>
        <dbReference type="ARBA" id="ARBA00005417"/>
    </source>
</evidence>
<name>A0A923I8C1_9FIRM</name>
<keyword evidence="4 8" id="KW-0067">ATP-binding</keyword>
<dbReference type="Proteomes" id="UP000659630">
    <property type="component" value="Unassembled WGS sequence"/>
</dbReference>
<keyword evidence="3" id="KW-0547">Nucleotide-binding</keyword>
<keyword evidence="5" id="KW-0129">CBS domain</keyword>
<evidence type="ECO:0000313" key="8">
    <source>
        <dbReference type="EMBL" id="MBC5581704.1"/>
    </source>
</evidence>
<dbReference type="InterPro" id="IPR003593">
    <property type="entry name" value="AAA+_ATPase"/>
</dbReference>
<dbReference type="PROSITE" id="PS51371">
    <property type="entry name" value="CBS"/>
    <property type="match status" value="2"/>
</dbReference>
<reference evidence="8" key="1">
    <citation type="submission" date="2020-08" db="EMBL/GenBank/DDBJ databases">
        <title>Genome public.</title>
        <authorList>
            <person name="Liu C."/>
            <person name="Sun Q."/>
        </authorList>
    </citation>
    <scope>NUCLEOTIDE SEQUENCE</scope>
    <source>
        <strain evidence="8">BX8</strain>
    </source>
</reference>
<proteinExistence type="inferred from homology"/>
<dbReference type="InterPro" id="IPR027417">
    <property type="entry name" value="P-loop_NTPase"/>
</dbReference>
<evidence type="ECO:0000256" key="3">
    <source>
        <dbReference type="ARBA" id="ARBA00022741"/>
    </source>
</evidence>
<comment type="similarity">
    <text evidence="1">Belongs to the ABC transporter superfamily.</text>
</comment>
<dbReference type="AlphaFoldDB" id="A0A923I8C1"/>
<evidence type="ECO:0000256" key="4">
    <source>
        <dbReference type="ARBA" id="ARBA00022840"/>
    </source>
</evidence>
<dbReference type="SMART" id="SM00116">
    <property type="entry name" value="CBS"/>
    <property type="match status" value="2"/>
</dbReference>
<feature type="domain" description="CBS" evidence="7">
    <location>
        <begin position="254"/>
        <end position="310"/>
    </location>
</feature>
<dbReference type="InterPro" id="IPR000644">
    <property type="entry name" value="CBS_dom"/>
</dbReference>
<comment type="caution">
    <text evidence="8">The sequence shown here is derived from an EMBL/GenBank/DDBJ whole genome shotgun (WGS) entry which is preliminary data.</text>
</comment>
<accession>A0A923I8C1</accession>
<dbReference type="GO" id="GO:0016887">
    <property type="term" value="F:ATP hydrolysis activity"/>
    <property type="evidence" value="ECO:0007669"/>
    <property type="project" value="InterPro"/>
</dbReference>
<dbReference type="InterPro" id="IPR003439">
    <property type="entry name" value="ABC_transporter-like_ATP-bd"/>
</dbReference>
<dbReference type="SUPFAM" id="SSF52540">
    <property type="entry name" value="P-loop containing nucleoside triphosphate hydrolases"/>
    <property type="match status" value="1"/>
</dbReference>
<dbReference type="PROSITE" id="PS50893">
    <property type="entry name" value="ABC_TRANSPORTER_2"/>
    <property type="match status" value="1"/>
</dbReference>
<dbReference type="PANTHER" id="PTHR43117">
    <property type="entry name" value="OSMOPROTECTANT IMPORT ATP-BINDING PROTEIN OSMV"/>
    <property type="match status" value="1"/>
</dbReference>
<dbReference type="GO" id="GO:0005524">
    <property type="term" value="F:ATP binding"/>
    <property type="evidence" value="ECO:0007669"/>
    <property type="project" value="UniProtKB-KW"/>
</dbReference>
<evidence type="ECO:0000313" key="9">
    <source>
        <dbReference type="Proteomes" id="UP000659630"/>
    </source>
</evidence>
<feature type="domain" description="CBS" evidence="7">
    <location>
        <begin position="314"/>
        <end position="370"/>
    </location>
</feature>
<dbReference type="SMART" id="SM00382">
    <property type="entry name" value="AAA"/>
    <property type="match status" value="1"/>
</dbReference>
<dbReference type="Gene3D" id="3.10.580.10">
    <property type="entry name" value="CBS-domain"/>
    <property type="match status" value="1"/>
</dbReference>
<dbReference type="SUPFAM" id="SSF54631">
    <property type="entry name" value="CBS-domain pair"/>
    <property type="match status" value="1"/>
</dbReference>
<dbReference type="RefSeq" id="WP_186888069.1">
    <property type="nucleotide sequence ID" value="NZ_JACONZ010000003.1"/>
</dbReference>
<feature type="domain" description="ABC transporter" evidence="6">
    <location>
        <begin position="2"/>
        <end position="236"/>
    </location>
</feature>
<keyword evidence="2" id="KW-0813">Transport</keyword>
<evidence type="ECO:0000256" key="2">
    <source>
        <dbReference type="ARBA" id="ARBA00022448"/>
    </source>
</evidence>
<dbReference type="Gene3D" id="3.40.50.300">
    <property type="entry name" value="P-loop containing nucleotide triphosphate hydrolases"/>
    <property type="match status" value="1"/>
</dbReference>
<keyword evidence="9" id="KW-1185">Reference proteome</keyword>
<organism evidence="8 9">
    <name type="scientific">Anaerofilum hominis</name>
    <dbReference type="NCBI Taxonomy" id="2763016"/>
    <lineage>
        <taxon>Bacteria</taxon>
        <taxon>Bacillati</taxon>
        <taxon>Bacillota</taxon>
        <taxon>Clostridia</taxon>
        <taxon>Eubacteriales</taxon>
        <taxon>Oscillospiraceae</taxon>
        <taxon>Anaerofilum</taxon>
    </lineage>
</organism>
<dbReference type="Pfam" id="PF00571">
    <property type="entry name" value="CBS"/>
    <property type="match status" value="2"/>
</dbReference>
<dbReference type="EMBL" id="JACONZ010000003">
    <property type="protein sequence ID" value="MBC5581704.1"/>
    <property type="molecule type" value="Genomic_DNA"/>
</dbReference>
<sequence length="376" mass="41754">MIQFENVSKSVGGTAVLTGVSFEVPTGELVVLAGPSGCGKTTTLKMINRLIAPTSGRVLIDGEDVARQQVLALRRGMGYVTQHTGLFEHLTVRQNLAVVLELEHWEEAAAARRIGELAELFSLPGGDFLDCYPYQLTNLQKQRVCIARAFAADPDVLLMDDPFASLEPGERSQMQDEFVTLQALLRKTVVFITSQMEEAVKIADRLCIMYRGAVLQYDKPEEILKHPREGFVREFVGRNRIFSAPEEIRAADIMLTRPVTTHPEVPMLKGMEKMRLAKVDSLLVTDEEGYFLGIVRAEHVHRCDNKEEAIKSVMREARVTAAPGDTVPELLAKIRRCRVNAIPVVQDDKLVGLITNSSIVTTLSQQSIDLEEVEGL</sequence>
<dbReference type="InterPro" id="IPR046342">
    <property type="entry name" value="CBS_dom_sf"/>
</dbReference>
<evidence type="ECO:0000259" key="7">
    <source>
        <dbReference type="PROSITE" id="PS51371"/>
    </source>
</evidence>
<dbReference type="PANTHER" id="PTHR43117:SF4">
    <property type="entry name" value="OSMOPROTECTANT IMPORT ATP-BINDING PROTEIN OSMV"/>
    <property type="match status" value="1"/>
</dbReference>
<dbReference type="Pfam" id="PF00005">
    <property type="entry name" value="ABC_tran"/>
    <property type="match status" value="1"/>
</dbReference>
<protein>
    <submittedName>
        <fullName evidence="8">ABC transporter ATP-binding protein</fullName>
    </submittedName>
</protein>
<evidence type="ECO:0000259" key="6">
    <source>
        <dbReference type="PROSITE" id="PS50893"/>
    </source>
</evidence>
<evidence type="ECO:0000256" key="5">
    <source>
        <dbReference type="PROSITE-ProRule" id="PRU00703"/>
    </source>
</evidence>
<gene>
    <name evidence="8" type="ORF">H8S23_09310</name>
</gene>